<proteinExistence type="predicted"/>
<keyword evidence="3" id="KW-1185">Reference proteome</keyword>
<dbReference type="Proteomes" id="UP001159363">
    <property type="component" value="Chromosome 8"/>
</dbReference>
<organism evidence="2 3">
    <name type="scientific">Dryococelus australis</name>
    <dbReference type="NCBI Taxonomy" id="614101"/>
    <lineage>
        <taxon>Eukaryota</taxon>
        <taxon>Metazoa</taxon>
        <taxon>Ecdysozoa</taxon>
        <taxon>Arthropoda</taxon>
        <taxon>Hexapoda</taxon>
        <taxon>Insecta</taxon>
        <taxon>Pterygota</taxon>
        <taxon>Neoptera</taxon>
        <taxon>Polyneoptera</taxon>
        <taxon>Phasmatodea</taxon>
        <taxon>Verophasmatodea</taxon>
        <taxon>Anareolatae</taxon>
        <taxon>Phasmatidae</taxon>
        <taxon>Eurycanthinae</taxon>
        <taxon>Dryococelus</taxon>
    </lineage>
</organism>
<name>A0ABQ9GS25_9NEOP</name>
<gene>
    <name evidence="2" type="ORF">PR048_022689</name>
</gene>
<protein>
    <submittedName>
        <fullName evidence="2">Uncharacterized protein</fullName>
    </submittedName>
</protein>
<evidence type="ECO:0000256" key="1">
    <source>
        <dbReference type="SAM" id="MobiDB-lite"/>
    </source>
</evidence>
<comment type="caution">
    <text evidence="2">The sequence shown here is derived from an EMBL/GenBank/DDBJ whole genome shotgun (WGS) entry which is preliminary data.</text>
</comment>
<evidence type="ECO:0000313" key="2">
    <source>
        <dbReference type="EMBL" id="KAJ8874800.1"/>
    </source>
</evidence>
<evidence type="ECO:0000313" key="3">
    <source>
        <dbReference type="Proteomes" id="UP001159363"/>
    </source>
</evidence>
<reference evidence="2 3" key="1">
    <citation type="submission" date="2023-02" db="EMBL/GenBank/DDBJ databases">
        <title>LHISI_Scaffold_Assembly.</title>
        <authorList>
            <person name="Stuart O.P."/>
            <person name="Cleave R."/>
            <person name="Magrath M.J.L."/>
            <person name="Mikheyev A.S."/>
        </authorList>
    </citation>
    <scope>NUCLEOTIDE SEQUENCE [LARGE SCALE GENOMIC DNA]</scope>
    <source>
        <strain evidence="2">Daus_M_001</strain>
        <tissue evidence="2">Leg muscle</tissue>
    </source>
</reference>
<dbReference type="EMBL" id="JARBHB010000009">
    <property type="protein sequence ID" value="KAJ8874800.1"/>
    <property type="molecule type" value="Genomic_DNA"/>
</dbReference>
<sequence>MPLVGGFSRESPVSLAHSFRRCYLLTSITLMGSQGLAVKGRQNIFPRSFCLLSISCWNLILRCCPDVQPSKETIISVCQGSEATLSRSQVACRQKPGGGGIAVRDEWIRATPCDPPPHYGATPQVINGLVRCAARLPAVIYNTRVLFQGCRRGASWYTRDGVEYTPSPSALSTPATLHTLGQPHPALGTSTPRRELSCMHEYLGLQATDQPDTRCWTIRKSAEENKLFPAGLEGAGRRKINSWFAPRNSPKPSGRDDSRQGVLCRPGEGVAGAMVRPHPWSSGSRLTRVPQTLICYRNDTCVVRLGAVVDPHMPPE</sequence>
<accession>A0ABQ9GS25</accession>
<feature type="region of interest" description="Disordered" evidence="1">
    <location>
        <begin position="242"/>
        <end position="285"/>
    </location>
</feature>